<dbReference type="SMART" id="SM00347">
    <property type="entry name" value="HTH_MARR"/>
    <property type="match status" value="1"/>
</dbReference>
<evidence type="ECO:0000256" key="1">
    <source>
        <dbReference type="ARBA" id="ARBA00023015"/>
    </source>
</evidence>
<dbReference type="PROSITE" id="PS01117">
    <property type="entry name" value="HTH_MARR_1"/>
    <property type="match status" value="1"/>
</dbReference>
<dbReference type="InterPro" id="IPR036388">
    <property type="entry name" value="WH-like_DNA-bd_sf"/>
</dbReference>
<dbReference type="InterPro" id="IPR000835">
    <property type="entry name" value="HTH_MarR-typ"/>
</dbReference>
<dbReference type="InterPro" id="IPR023187">
    <property type="entry name" value="Tscrpt_reg_MarR-type_CS"/>
</dbReference>
<keyword evidence="6" id="KW-1185">Reference proteome</keyword>
<organism evidence="5 6">
    <name type="scientific">Reichenbachiella faecimaris</name>
    <dbReference type="NCBI Taxonomy" id="692418"/>
    <lineage>
        <taxon>Bacteria</taxon>
        <taxon>Pseudomonadati</taxon>
        <taxon>Bacteroidota</taxon>
        <taxon>Cytophagia</taxon>
        <taxon>Cytophagales</taxon>
        <taxon>Reichenbachiellaceae</taxon>
        <taxon>Reichenbachiella</taxon>
    </lineage>
</organism>
<dbReference type="Pfam" id="PF01047">
    <property type="entry name" value="MarR"/>
    <property type="match status" value="1"/>
</dbReference>
<dbReference type="GO" id="GO:0006950">
    <property type="term" value="P:response to stress"/>
    <property type="evidence" value="ECO:0007669"/>
    <property type="project" value="TreeGrafter"/>
</dbReference>
<dbReference type="PROSITE" id="PS50995">
    <property type="entry name" value="HTH_MARR_2"/>
    <property type="match status" value="1"/>
</dbReference>
<dbReference type="AlphaFoldDB" id="A0A1W2G581"/>
<gene>
    <name evidence="5" type="ORF">SAMN04488029_0177</name>
</gene>
<feature type="domain" description="HTH marR-type" evidence="4">
    <location>
        <begin position="3"/>
        <end position="137"/>
    </location>
</feature>
<evidence type="ECO:0000313" key="6">
    <source>
        <dbReference type="Proteomes" id="UP000192472"/>
    </source>
</evidence>
<dbReference type="Gene3D" id="1.10.10.10">
    <property type="entry name" value="Winged helix-like DNA-binding domain superfamily/Winged helix DNA-binding domain"/>
    <property type="match status" value="1"/>
</dbReference>
<name>A0A1W2G581_REIFA</name>
<dbReference type="OrthoDB" id="5327581at2"/>
<dbReference type="InterPro" id="IPR039422">
    <property type="entry name" value="MarR/SlyA-like"/>
</dbReference>
<dbReference type="EMBL" id="FWYF01000001">
    <property type="protein sequence ID" value="SMD31839.1"/>
    <property type="molecule type" value="Genomic_DNA"/>
</dbReference>
<dbReference type="PANTHER" id="PTHR33164">
    <property type="entry name" value="TRANSCRIPTIONAL REGULATOR, MARR FAMILY"/>
    <property type="match status" value="1"/>
</dbReference>
<dbReference type="SUPFAM" id="SSF46785">
    <property type="entry name" value="Winged helix' DNA-binding domain"/>
    <property type="match status" value="1"/>
</dbReference>
<dbReference type="RefSeq" id="WP_084370535.1">
    <property type="nucleotide sequence ID" value="NZ_FWYF01000001.1"/>
</dbReference>
<keyword evidence="1" id="KW-0805">Transcription regulation</keyword>
<dbReference type="InterPro" id="IPR036390">
    <property type="entry name" value="WH_DNA-bd_sf"/>
</dbReference>
<reference evidence="5 6" key="1">
    <citation type="submission" date="2017-04" db="EMBL/GenBank/DDBJ databases">
        <authorList>
            <person name="Afonso C.L."/>
            <person name="Miller P.J."/>
            <person name="Scott M.A."/>
            <person name="Spackman E."/>
            <person name="Goraichik I."/>
            <person name="Dimitrov K.M."/>
            <person name="Suarez D.L."/>
            <person name="Swayne D.E."/>
        </authorList>
    </citation>
    <scope>NUCLEOTIDE SEQUENCE [LARGE SCALE GENOMIC DNA]</scope>
    <source>
        <strain evidence="5 6">DSM 26133</strain>
    </source>
</reference>
<evidence type="ECO:0000259" key="4">
    <source>
        <dbReference type="PROSITE" id="PS50995"/>
    </source>
</evidence>
<dbReference type="Proteomes" id="UP000192472">
    <property type="component" value="Unassembled WGS sequence"/>
</dbReference>
<sequence>MDSLEIIVSIRKIVRSLNLESKGIQKEFGLSITQLLCLGHLQKSPNYQSNHKELMNLLSLNSSTVTGIINRLEKRGYVVRLPKQGDKRVTSITLTASGIKLLEETPNVLHDRLAKKLDNLTDDNRLMIKNALEIITSAMQIHKLDASPLLTPEEPID</sequence>
<protein>
    <submittedName>
        <fullName evidence="5">DNA-binding transcriptional regulator, MarR family</fullName>
    </submittedName>
</protein>
<keyword evidence="2 5" id="KW-0238">DNA-binding</keyword>
<dbReference type="GO" id="GO:0003700">
    <property type="term" value="F:DNA-binding transcription factor activity"/>
    <property type="evidence" value="ECO:0007669"/>
    <property type="project" value="InterPro"/>
</dbReference>
<dbReference type="PANTHER" id="PTHR33164:SF43">
    <property type="entry name" value="HTH-TYPE TRANSCRIPTIONAL REPRESSOR YETL"/>
    <property type="match status" value="1"/>
</dbReference>
<evidence type="ECO:0000313" key="5">
    <source>
        <dbReference type="EMBL" id="SMD31839.1"/>
    </source>
</evidence>
<dbReference type="PRINTS" id="PR00598">
    <property type="entry name" value="HTHMARR"/>
</dbReference>
<proteinExistence type="predicted"/>
<keyword evidence="3" id="KW-0804">Transcription</keyword>
<accession>A0A1W2G581</accession>
<dbReference type="STRING" id="692418.SAMN04488029_0177"/>
<dbReference type="GO" id="GO:0003677">
    <property type="term" value="F:DNA binding"/>
    <property type="evidence" value="ECO:0007669"/>
    <property type="project" value="UniProtKB-KW"/>
</dbReference>
<evidence type="ECO:0000256" key="3">
    <source>
        <dbReference type="ARBA" id="ARBA00023163"/>
    </source>
</evidence>
<evidence type="ECO:0000256" key="2">
    <source>
        <dbReference type="ARBA" id="ARBA00023125"/>
    </source>
</evidence>